<dbReference type="PANTHER" id="PTHR32063">
    <property type="match status" value="1"/>
</dbReference>
<keyword evidence="1" id="KW-0472">Membrane</keyword>
<dbReference type="Gene3D" id="3.30.70.1440">
    <property type="entry name" value="Multidrug efflux transporter AcrB pore domain"/>
    <property type="match status" value="1"/>
</dbReference>
<feature type="transmembrane region" description="Helical" evidence="1">
    <location>
        <begin position="915"/>
        <end position="936"/>
    </location>
</feature>
<dbReference type="Gene3D" id="3.30.2090.10">
    <property type="entry name" value="Multidrug efflux transporter AcrB TolC docking domain, DN and DC subdomains"/>
    <property type="match status" value="2"/>
</dbReference>
<dbReference type="PANTHER" id="PTHR32063:SF0">
    <property type="entry name" value="SWARMING MOTILITY PROTEIN SWRC"/>
    <property type="match status" value="1"/>
</dbReference>
<feature type="transmembrane region" description="Helical" evidence="1">
    <location>
        <begin position="964"/>
        <end position="983"/>
    </location>
</feature>
<gene>
    <name evidence="2" type="ORF">G3480_01460</name>
</gene>
<comment type="caution">
    <text evidence="2">The sequence shown here is derived from an EMBL/GenBank/DDBJ whole genome shotgun (WGS) entry which is preliminary data.</text>
</comment>
<dbReference type="GO" id="GO:0042910">
    <property type="term" value="F:xenobiotic transmembrane transporter activity"/>
    <property type="evidence" value="ECO:0007669"/>
    <property type="project" value="TreeGrafter"/>
</dbReference>
<keyword evidence="3" id="KW-1185">Reference proteome</keyword>
<proteinExistence type="predicted"/>
<dbReference type="Gene3D" id="3.30.70.1430">
    <property type="entry name" value="Multidrug efflux transporter AcrB pore domain"/>
    <property type="match status" value="2"/>
</dbReference>
<protein>
    <submittedName>
        <fullName evidence="2">Efflux RND transporter permease subunit</fullName>
    </submittedName>
</protein>
<feature type="transmembrane region" description="Helical" evidence="1">
    <location>
        <begin position="889"/>
        <end position="909"/>
    </location>
</feature>
<dbReference type="SUPFAM" id="SSF82693">
    <property type="entry name" value="Multidrug efflux transporter AcrB pore domain, PN1, PN2, PC1 and PC2 subdomains"/>
    <property type="match status" value="3"/>
</dbReference>
<keyword evidence="1" id="KW-1133">Transmembrane helix</keyword>
<feature type="transmembrane region" description="Helical" evidence="1">
    <location>
        <begin position="331"/>
        <end position="350"/>
    </location>
</feature>
<reference evidence="3" key="1">
    <citation type="journal article" date="2020" name="Microbiol. Resour. Announc.">
        <title>Draft Genome Sequences of Thiorhodococcus mannitoliphagus and Thiorhodococcus minor, Purple Sulfur Photosynthetic Bacteria in the Gammaproteobacterial Family Chromatiaceae.</title>
        <authorList>
            <person name="Aviles F.A."/>
            <person name="Meyer T.E."/>
            <person name="Kyndt J.A."/>
        </authorList>
    </citation>
    <scope>NUCLEOTIDE SEQUENCE [LARGE SCALE GENOMIC DNA]</scope>
    <source>
        <strain evidence="3">DSM 18266</strain>
    </source>
</reference>
<evidence type="ECO:0000313" key="3">
    <source>
        <dbReference type="Proteomes" id="UP000471640"/>
    </source>
</evidence>
<keyword evidence="1" id="KW-0812">Transmembrane</keyword>
<sequence>MNLARASVRRPVFTTMVTLIVLVLGSLSLSRLQIDLLPSIELPTLTIRTEYEGADPIVIERLVTQIVEEIVATVPGVVEMTSSSYEGQSSVRVSFAWGTNIDNLAVDVQATLEDEISELPDDIVGPRISKFDVDSFPVVLLGISSPLDPVELTQLSEDQVRYRFARIPGVAQVDPWGGFTRELRVELDPGKINALGLALNDILDAIRDANLDLPAGKIEQGRYEVTLRAPAEFANLDEIRDTVISKRQGALVRLGQVAKVTDTYEKLSRLIRVNGERGLRLAIRKQPAANTVEVSRAILAEIEEINRAFPQLRVVPVINQGNFIQRSISNVARSVLYGSALAVLVLLFFLRNLRSTLVIALAIPISVVATFALLYFGGFTLNLMTLGGLALGVGMMVDSSVVVLENIYRRFHERGETPELAAVKGTREVASAVTAGTITTLTIFLPLIFVRGVPGVLFQELAFVIMFSLLCSLLVALSLLPMLAAKILGGGDPEAGSGWSARIAQRAGGWLRSLENAYLGLVGAALKHPILVVAGAAALLASSLLLAPFIGTEFLPPSDEGEVRVTGEMEVGTRLDLIDRQTRAMEALVYPAVPEAVSSVVSVMASGTRGSAKGRGEIRLSLTPAAERTRSNQEIAQDLRARLEGRIPGMTVRTRAPQGQFLLERLLTGEEGVTIEVRGFDLETLALLARQVADAVADIPGVTDVNLSRETGIPQQQIHVMRDKIADLGLTVRDVAEVIETAVAGSKAGELRSEGNSYRILVQLEDAEKRSIDEILDLTLRTPDGEQVVLRNLVTTQSGRGPVIIQRKDQQRIVTVTANVSGRDLGSVAQDVGARLLEIPRPIGYDLTIAGNYEEQQKAFDELLVSLVLALVLVYMVLASQYESLLDPLVVMLSVPVAAVGVLLTLFLTDTTLNLQSAIGCIMLCGIAVNNAILLVDQAGRLRREGMPTREALSEAGRRRLRPILMTTLTTVLALLPLSLGIGEGADAQAPLARAVLGGLTASTLITLVLIPAVYCLIHGDSQDRAWQSSAGGRSAPRHQSP</sequence>
<feature type="transmembrane region" description="Helical" evidence="1">
    <location>
        <begin position="461"/>
        <end position="480"/>
    </location>
</feature>
<feature type="transmembrane region" description="Helical" evidence="1">
    <location>
        <begin position="429"/>
        <end position="449"/>
    </location>
</feature>
<dbReference type="Proteomes" id="UP000471640">
    <property type="component" value="Unassembled WGS sequence"/>
</dbReference>
<dbReference type="Gene3D" id="3.30.70.1320">
    <property type="entry name" value="Multidrug efflux transporter AcrB pore domain like"/>
    <property type="match status" value="1"/>
</dbReference>
<evidence type="ECO:0000256" key="1">
    <source>
        <dbReference type="SAM" id="Phobius"/>
    </source>
</evidence>
<dbReference type="AlphaFoldDB" id="A0A6P1DTI2"/>
<feature type="transmembrane region" description="Helical" evidence="1">
    <location>
        <begin position="530"/>
        <end position="550"/>
    </location>
</feature>
<feature type="transmembrane region" description="Helical" evidence="1">
    <location>
        <begin position="383"/>
        <end position="408"/>
    </location>
</feature>
<feature type="transmembrane region" description="Helical" evidence="1">
    <location>
        <begin position="12"/>
        <end position="29"/>
    </location>
</feature>
<dbReference type="SUPFAM" id="SSF82866">
    <property type="entry name" value="Multidrug efflux transporter AcrB transmembrane domain"/>
    <property type="match status" value="2"/>
</dbReference>
<feature type="transmembrane region" description="Helical" evidence="1">
    <location>
        <begin position="357"/>
        <end position="377"/>
    </location>
</feature>
<dbReference type="Pfam" id="PF00873">
    <property type="entry name" value="ACR_tran"/>
    <property type="match status" value="1"/>
</dbReference>
<dbReference type="GO" id="GO:0005886">
    <property type="term" value="C:plasma membrane"/>
    <property type="evidence" value="ECO:0007669"/>
    <property type="project" value="TreeGrafter"/>
</dbReference>
<reference evidence="2 3" key="2">
    <citation type="submission" date="2020-02" db="EMBL/GenBank/DDBJ databases">
        <title>Genome sequences of Thiorhodococcus mannitoliphagus and Thiorhodococcus minor, purple sulfur photosynthetic bacteria in the gammaproteobacterial family, Chromatiaceae.</title>
        <authorList>
            <person name="Aviles F.A."/>
            <person name="Meyer T.E."/>
            <person name="Kyndt J.A."/>
        </authorList>
    </citation>
    <scope>NUCLEOTIDE SEQUENCE [LARGE SCALE GENOMIC DNA]</scope>
    <source>
        <strain evidence="2 3">DSM 18266</strain>
    </source>
</reference>
<dbReference type="SUPFAM" id="SSF82714">
    <property type="entry name" value="Multidrug efflux transporter AcrB TolC docking domain, DN and DC subdomains"/>
    <property type="match status" value="2"/>
</dbReference>
<feature type="transmembrane region" description="Helical" evidence="1">
    <location>
        <begin position="995"/>
        <end position="1018"/>
    </location>
</feature>
<dbReference type="Gene3D" id="1.20.1640.10">
    <property type="entry name" value="Multidrug efflux transporter AcrB transmembrane domain"/>
    <property type="match status" value="2"/>
</dbReference>
<dbReference type="PRINTS" id="PR00702">
    <property type="entry name" value="ACRIFLAVINRP"/>
</dbReference>
<feature type="transmembrane region" description="Helical" evidence="1">
    <location>
        <begin position="863"/>
        <end position="882"/>
    </location>
</feature>
<evidence type="ECO:0000313" key="2">
    <source>
        <dbReference type="EMBL" id="NEX18994.1"/>
    </source>
</evidence>
<name>A0A6P1DTI2_9GAMM</name>
<dbReference type="InterPro" id="IPR001036">
    <property type="entry name" value="Acrflvin-R"/>
</dbReference>
<dbReference type="RefSeq" id="WP_164651875.1">
    <property type="nucleotide sequence ID" value="NZ_JAAIJR010000003.1"/>
</dbReference>
<organism evidence="2 3">
    <name type="scientific">Thiorhodococcus mannitoliphagus</name>
    <dbReference type="NCBI Taxonomy" id="329406"/>
    <lineage>
        <taxon>Bacteria</taxon>
        <taxon>Pseudomonadati</taxon>
        <taxon>Pseudomonadota</taxon>
        <taxon>Gammaproteobacteria</taxon>
        <taxon>Chromatiales</taxon>
        <taxon>Chromatiaceae</taxon>
        <taxon>Thiorhodococcus</taxon>
    </lineage>
</organism>
<dbReference type="EMBL" id="JAAIJR010000003">
    <property type="protein sequence ID" value="NEX18994.1"/>
    <property type="molecule type" value="Genomic_DNA"/>
</dbReference>
<dbReference type="InterPro" id="IPR027463">
    <property type="entry name" value="AcrB_DN_DC_subdom"/>
</dbReference>
<accession>A0A6P1DTI2</accession>